<dbReference type="GO" id="GO:0015144">
    <property type="term" value="F:carbohydrate transmembrane transporter activity"/>
    <property type="evidence" value="ECO:0007669"/>
    <property type="project" value="InterPro"/>
</dbReference>
<dbReference type="InterPro" id="IPR006060">
    <property type="entry name" value="Maltose/Cyclodextrin-bd"/>
</dbReference>
<evidence type="ECO:0000256" key="3">
    <source>
        <dbReference type="ARBA" id="ARBA00022597"/>
    </source>
</evidence>
<keyword evidence="4 5" id="KW-0732">Signal</keyword>
<dbReference type="GO" id="GO:0015768">
    <property type="term" value="P:maltose transport"/>
    <property type="evidence" value="ECO:0007669"/>
    <property type="project" value="TreeGrafter"/>
</dbReference>
<dbReference type="PANTHER" id="PTHR30061:SF50">
    <property type="entry name" value="MALTOSE_MALTODEXTRIN-BINDING PERIPLASMIC PROTEIN"/>
    <property type="match status" value="1"/>
</dbReference>
<protein>
    <recommendedName>
        <fullName evidence="5">Maltodextrin-binding protein</fullName>
    </recommendedName>
</protein>
<dbReference type="Proteomes" id="UP000243745">
    <property type="component" value="Unassembled WGS sequence"/>
</dbReference>
<keyword evidence="2 5" id="KW-0813">Transport</keyword>
<dbReference type="Gene3D" id="3.40.190.10">
    <property type="entry name" value="Periplasmic binding protein-like II"/>
    <property type="match status" value="2"/>
</dbReference>
<dbReference type="NCBIfam" id="NF007011">
    <property type="entry name" value="PRK09474.1"/>
    <property type="match status" value="1"/>
</dbReference>
<reference evidence="6 7" key="1">
    <citation type="submission" date="2016-10" db="EMBL/GenBank/DDBJ databases">
        <authorList>
            <person name="Varghese N."/>
            <person name="Submissions S."/>
        </authorList>
    </citation>
    <scope>NUCLEOTIDE SEQUENCE [LARGE SCALE GENOMIC DNA]</scope>
    <source>
        <strain evidence="6 7">DSM 1361</strain>
    </source>
</reference>
<proteinExistence type="inferred from homology"/>
<feature type="signal peptide" evidence="5">
    <location>
        <begin position="1"/>
        <end position="23"/>
    </location>
</feature>
<dbReference type="GO" id="GO:0055052">
    <property type="term" value="C:ATP-binding cassette (ABC) transporter complex, substrate-binding subunit-containing"/>
    <property type="evidence" value="ECO:0007669"/>
    <property type="project" value="TreeGrafter"/>
</dbReference>
<evidence type="ECO:0000256" key="2">
    <source>
        <dbReference type="ARBA" id="ARBA00022448"/>
    </source>
</evidence>
<organism evidence="6 7">
    <name type="scientific">Ruminobacter amylophilus</name>
    <dbReference type="NCBI Taxonomy" id="867"/>
    <lineage>
        <taxon>Bacteria</taxon>
        <taxon>Pseudomonadati</taxon>
        <taxon>Pseudomonadota</taxon>
        <taxon>Gammaproteobacteria</taxon>
        <taxon>Aeromonadales</taxon>
        <taxon>Succinivibrionaceae</taxon>
        <taxon>Ruminobacter</taxon>
    </lineage>
</organism>
<accession>A0A662ZI77</accession>
<evidence type="ECO:0000256" key="4">
    <source>
        <dbReference type="ARBA" id="ARBA00022729"/>
    </source>
</evidence>
<dbReference type="GO" id="GO:0042597">
    <property type="term" value="C:periplasmic space"/>
    <property type="evidence" value="ECO:0007669"/>
    <property type="project" value="UniProtKB-SubCell"/>
</dbReference>
<dbReference type="Pfam" id="PF01547">
    <property type="entry name" value="SBP_bac_1"/>
    <property type="match status" value="1"/>
</dbReference>
<dbReference type="RefSeq" id="WP_093141563.1">
    <property type="nucleotide sequence ID" value="NZ_FOXF01000014.1"/>
</dbReference>
<name>A0A662ZI77_9GAMM</name>
<dbReference type="GO" id="GO:0042956">
    <property type="term" value="P:maltodextrin transmembrane transport"/>
    <property type="evidence" value="ECO:0007669"/>
    <property type="project" value="TreeGrafter"/>
</dbReference>
<comment type="subcellular location">
    <subcellularLocation>
        <location evidence="5">Periplasm</location>
    </subcellularLocation>
</comment>
<comment type="function">
    <text evidence="5">Part of the ABC transporter complex MalEFGK involved in maltose/maltodextrin import. Binds maltose and higher maltodextrins.</text>
</comment>
<keyword evidence="5" id="KW-0574">Periplasm</keyword>
<evidence type="ECO:0000256" key="1">
    <source>
        <dbReference type="ARBA" id="ARBA00008520"/>
    </source>
</evidence>
<dbReference type="OrthoDB" id="9766758at2"/>
<dbReference type="PANTHER" id="PTHR30061">
    <property type="entry name" value="MALTOSE-BINDING PERIPLASMIC PROTEIN"/>
    <property type="match status" value="1"/>
</dbReference>
<keyword evidence="3 5" id="KW-0762">Sugar transport</keyword>
<dbReference type="InterPro" id="IPR006059">
    <property type="entry name" value="SBP"/>
</dbReference>
<dbReference type="AlphaFoldDB" id="A0A662ZI77"/>
<gene>
    <name evidence="6" type="ORF">SAMN02910344_01023</name>
</gene>
<feature type="chain" id="PRO_5025097273" description="Maltodextrin-binding protein" evidence="5">
    <location>
        <begin position="24"/>
        <end position="401"/>
    </location>
</feature>
<evidence type="ECO:0000313" key="6">
    <source>
        <dbReference type="EMBL" id="SFP30465.1"/>
    </source>
</evidence>
<dbReference type="PRINTS" id="PR00181">
    <property type="entry name" value="MALTOSEBP"/>
</dbReference>
<sequence>MKKFILNLAVGISVLWLSQTVPAEETQNIADTGSDENRLVIWINGDKAYNGISKVGETFEKDTGIKVVVAHPDDVGVRFIQYASMGSGPDIYVWAHDQYGELVSKGLIEEITPSKEEYSRFYDKAWEGMLVNGKFYGYPVSLESTALVCNKKLAPKAPKTFEEIIALDDNLKKQDKRAILWDYRTPYFSYPLFSANGGYAFRKDTSGVYNTKVTGVNNQGTQIGLRYLVELIIYDHMMKGATYDIMTKKFTEGEVACIIDGAWGWANYKNIDFSVNPIPALLGKQGKPLVGVLGMTLNVNSQKKDLAKKFILDYLLTDKGYKEMNNDRPIGVAALKSFEKKQEADPKIAVLMRIAANGDLMPNVYEMSRYWGALHFAIINATTGRASVQDALKDAEAKIIR</sequence>
<evidence type="ECO:0000313" key="7">
    <source>
        <dbReference type="Proteomes" id="UP000243745"/>
    </source>
</evidence>
<dbReference type="SUPFAM" id="SSF53850">
    <property type="entry name" value="Periplasmic binding protein-like II"/>
    <property type="match status" value="1"/>
</dbReference>
<comment type="similarity">
    <text evidence="1 5">Belongs to the bacterial solute-binding protein 1 family.</text>
</comment>
<evidence type="ECO:0000256" key="5">
    <source>
        <dbReference type="RuleBase" id="RU365005"/>
    </source>
</evidence>
<dbReference type="EMBL" id="FOXF01000014">
    <property type="protein sequence ID" value="SFP30465.1"/>
    <property type="molecule type" value="Genomic_DNA"/>
</dbReference>
<dbReference type="GO" id="GO:1901982">
    <property type="term" value="F:maltose binding"/>
    <property type="evidence" value="ECO:0007669"/>
    <property type="project" value="TreeGrafter"/>
</dbReference>
<keyword evidence="7" id="KW-1185">Reference proteome</keyword>